<gene>
    <name evidence="3" type="ORF">SAMN04515656_1428</name>
</gene>
<reference evidence="3 4" key="1">
    <citation type="submission" date="2016-10" db="EMBL/GenBank/DDBJ databases">
        <authorList>
            <person name="de Groot N.N."/>
        </authorList>
    </citation>
    <scope>NUCLEOTIDE SEQUENCE [LARGE SCALE GENOMIC DNA]</scope>
    <source>
        <strain evidence="3 4">SR12</strain>
    </source>
</reference>
<evidence type="ECO:0000313" key="4">
    <source>
        <dbReference type="Proteomes" id="UP000199394"/>
    </source>
</evidence>
<dbReference type="Pfam" id="PF01592">
    <property type="entry name" value="NifU_N"/>
    <property type="match status" value="1"/>
</dbReference>
<evidence type="ECO:0000259" key="2">
    <source>
        <dbReference type="Pfam" id="PF02579"/>
    </source>
</evidence>
<organism evidence="3 4">
    <name type="scientific">Eubacterium aggregans</name>
    <dbReference type="NCBI Taxonomy" id="81409"/>
    <lineage>
        <taxon>Bacteria</taxon>
        <taxon>Bacillati</taxon>
        <taxon>Bacillota</taxon>
        <taxon>Clostridia</taxon>
        <taxon>Eubacteriales</taxon>
        <taxon>Eubacteriaceae</taxon>
        <taxon>Eubacterium</taxon>
    </lineage>
</organism>
<dbReference type="Gene3D" id="3.30.420.130">
    <property type="entry name" value="Dinitrogenase iron-molybdenum cofactor biosynthesis domain"/>
    <property type="match status" value="1"/>
</dbReference>
<dbReference type="InterPro" id="IPR033913">
    <property type="entry name" value="MTH1175_dom"/>
</dbReference>
<feature type="domain" description="NIF system FeS cluster assembly NifU N-terminal" evidence="1">
    <location>
        <begin position="3"/>
        <end position="110"/>
    </location>
</feature>
<feature type="domain" description="Dinitrogenase iron-molybdenum cofactor biosynthesis" evidence="2">
    <location>
        <begin position="129"/>
        <end position="218"/>
    </location>
</feature>
<dbReference type="InterPro" id="IPR002871">
    <property type="entry name" value="NIF_FeS_clus_asmbl_NifU_N"/>
</dbReference>
<dbReference type="SUPFAM" id="SSF82649">
    <property type="entry name" value="SufE/NifU"/>
    <property type="match status" value="1"/>
</dbReference>
<protein>
    <submittedName>
        <fullName evidence="3">NifU homolog involved in Fe-S cluster formation</fullName>
    </submittedName>
</protein>
<dbReference type="InterPro" id="IPR003731">
    <property type="entry name" value="Di-Nase_FeMo-co_biosynth"/>
</dbReference>
<name>A0A1H4EHY8_9FIRM</name>
<dbReference type="Proteomes" id="UP000199394">
    <property type="component" value="Unassembled WGS sequence"/>
</dbReference>
<dbReference type="GO" id="GO:0051536">
    <property type="term" value="F:iron-sulfur cluster binding"/>
    <property type="evidence" value="ECO:0007669"/>
    <property type="project" value="InterPro"/>
</dbReference>
<keyword evidence="4" id="KW-1185">Reference proteome</keyword>
<dbReference type="GO" id="GO:0016226">
    <property type="term" value="P:iron-sulfur cluster assembly"/>
    <property type="evidence" value="ECO:0007669"/>
    <property type="project" value="InterPro"/>
</dbReference>
<sequence length="238" mass="25608">MCPQNAHSMPDADAEGSYGDPSCGDYLTVYLKVKDNRVEEISYLVFGCCASIATSSMTSVLAKGKTLEEALNITEEDIIQALDGLPENKVHCSNLGASALHNAINNYLKLKERRILMKIAIPVDEKSLKSNVCVSFGRAPYFLFYNTVTKESYYLDNTAVASQGGAGIRAAQVIADHGVKALLTPRCGENPEKVLSGAEVLVYKSISGTAQENIDAFIGEQLNLLSDFHAGFHGHGGN</sequence>
<dbReference type="GO" id="GO:0005506">
    <property type="term" value="F:iron ion binding"/>
    <property type="evidence" value="ECO:0007669"/>
    <property type="project" value="InterPro"/>
</dbReference>
<dbReference type="InterPro" id="IPR036105">
    <property type="entry name" value="DiNase_FeMo-co_biosyn_sf"/>
</dbReference>
<proteinExistence type="predicted"/>
<dbReference type="SUPFAM" id="SSF53146">
    <property type="entry name" value="Nitrogenase accessory factor-like"/>
    <property type="match status" value="1"/>
</dbReference>
<dbReference type="AlphaFoldDB" id="A0A1H4EHY8"/>
<dbReference type="PANTHER" id="PTHR10093">
    <property type="entry name" value="IRON-SULFUR CLUSTER ASSEMBLY ENZYME NIFU HOMOLOG"/>
    <property type="match status" value="1"/>
</dbReference>
<evidence type="ECO:0000313" key="3">
    <source>
        <dbReference type="EMBL" id="SEA84318.1"/>
    </source>
</evidence>
<dbReference type="CDD" id="cd06664">
    <property type="entry name" value="IscU_like"/>
    <property type="match status" value="1"/>
</dbReference>
<dbReference type="Pfam" id="PF02579">
    <property type="entry name" value="Nitro_FeMo-Co"/>
    <property type="match status" value="1"/>
</dbReference>
<dbReference type="STRING" id="81409.SAMN04515656_1428"/>
<dbReference type="CDD" id="cd00851">
    <property type="entry name" value="MTH1175"/>
    <property type="match status" value="1"/>
</dbReference>
<dbReference type="Gene3D" id="3.90.1010.10">
    <property type="match status" value="1"/>
</dbReference>
<accession>A0A1H4EHY8</accession>
<evidence type="ECO:0000259" key="1">
    <source>
        <dbReference type="Pfam" id="PF01592"/>
    </source>
</evidence>
<dbReference type="EMBL" id="FNRK01000042">
    <property type="protein sequence ID" value="SEA84318.1"/>
    <property type="molecule type" value="Genomic_DNA"/>
</dbReference>